<organism evidence="2 3">
    <name type="scientific">Portunus trituberculatus</name>
    <name type="common">Swimming crab</name>
    <name type="synonym">Neptunus trituberculatus</name>
    <dbReference type="NCBI Taxonomy" id="210409"/>
    <lineage>
        <taxon>Eukaryota</taxon>
        <taxon>Metazoa</taxon>
        <taxon>Ecdysozoa</taxon>
        <taxon>Arthropoda</taxon>
        <taxon>Crustacea</taxon>
        <taxon>Multicrustacea</taxon>
        <taxon>Malacostraca</taxon>
        <taxon>Eumalacostraca</taxon>
        <taxon>Eucarida</taxon>
        <taxon>Decapoda</taxon>
        <taxon>Pleocyemata</taxon>
        <taxon>Brachyura</taxon>
        <taxon>Eubrachyura</taxon>
        <taxon>Portunoidea</taxon>
        <taxon>Portunidae</taxon>
        <taxon>Portuninae</taxon>
        <taxon>Portunus</taxon>
    </lineage>
</organism>
<feature type="region of interest" description="Disordered" evidence="1">
    <location>
        <begin position="39"/>
        <end position="63"/>
    </location>
</feature>
<evidence type="ECO:0000313" key="3">
    <source>
        <dbReference type="Proteomes" id="UP000324222"/>
    </source>
</evidence>
<proteinExistence type="predicted"/>
<comment type="caution">
    <text evidence="2">The sequence shown here is derived from an EMBL/GenBank/DDBJ whole genome shotgun (WGS) entry which is preliminary data.</text>
</comment>
<dbReference type="EMBL" id="VSRR010000057">
    <property type="protein sequence ID" value="MPC09142.1"/>
    <property type="molecule type" value="Genomic_DNA"/>
</dbReference>
<dbReference type="Proteomes" id="UP000324222">
    <property type="component" value="Unassembled WGS sequence"/>
</dbReference>
<gene>
    <name evidence="2" type="ORF">E2C01_001745</name>
</gene>
<protein>
    <submittedName>
        <fullName evidence="2">Uncharacterized protein</fullName>
    </submittedName>
</protein>
<evidence type="ECO:0000256" key="1">
    <source>
        <dbReference type="SAM" id="MobiDB-lite"/>
    </source>
</evidence>
<keyword evidence="3" id="KW-1185">Reference proteome</keyword>
<accession>A0A5B7CHG4</accession>
<name>A0A5B7CHG4_PORTR</name>
<evidence type="ECO:0000313" key="2">
    <source>
        <dbReference type="EMBL" id="MPC09142.1"/>
    </source>
</evidence>
<sequence length="63" mass="6560">MVLVEAKGKAEATRSGVSGVIKVAIKTNSPFHPYPFISPRSAGVGEQEPSTSLLGEDGICAHH</sequence>
<reference evidence="2 3" key="1">
    <citation type="submission" date="2019-05" db="EMBL/GenBank/DDBJ databases">
        <title>Another draft genome of Portunus trituberculatus and its Hox gene families provides insights of decapod evolution.</title>
        <authorList>
            <person name="Jeong J.-H."/>
            <person name="Song I."/>
            <person name="Kim S."/>
            <person name="Choi T."/>
            <person name="Kim D."/>
            <person name="Ryu S."/>
            <person name="Kim W."/>
        </authorList>
    </citation>
    <scope>NUCLEOTIDE SEQUENCE [LARGE SCALE GENOMIC DNA]</scope>
    <source>
        <tissue evidence="2">Muscle</tissue>
    </source>
</reference>
<dbReference type="AlphaFoldDB" id="A0A5B7CHG4"/>